<keyword evidence="7 10" id="KW-0030">Aminoacyl-tRNA synthetase</keyword>
<protein>
    <recommendedName>
        <fullName evidence="9">Probable methionine--tRNA ligase, mitochondrial</fullName>
        <ecNumber evidence="2">6.1.1.10</ecNumber>
    </recommendedName>
</protein>
<comment type="similarity">
    <text evidence="1 10">Belongs to the class-I aminoacyl-tRNA synthetase family.</text>
</comment>
<dbReference type="InterPro" id="IPR009080">
    <property type="entry name" value="tRNAsynth_Ia_anticodon-bd"/>
</dbReference>
<dbReference type="PANTHER" id="PTHR43326:SF1">
    <property type="entry name" value="METHIONINE--TRNA LIGASE, MITOCHONDRIAL"/>
    <property type="match status" value="1"/>
</dbReference>
<dbReference type="FunFam" id="2.170.220.10:FF:000001">
    <property type="entry name" value="methionine--tRNA ligase, mitochondrial"/>
    <property type="match status" value="1"/>
</dbReference>
<evidence type="ECO:0000259" key="11">
    <source>
        <dbReference type="Pfam" id="PF09334"/>
    </source>
</evidence>
<evidence type="ECO:0000256" key="5">
    <source>
        <dbReference type="ARBA" id="ARBA00022840"/>
    </source>
</evidence>
<dbReference type="GO" id="GO:0006431">
    <property type="term" value="P:methionyl-tRNA aminoacylation"/>
    <property type="evidence" value="ECO:0007669"/>
    <property type="project" value="InterPro"/>
</dbReference>
<evidence type="ECO:0000256" key="10">
    <source>
        <dbReference type="RuleBase" id="RU363039"/>
    </source>
</evidence>
<dbReference type="PANTHER" id="PTHR43326">
    <property type="entry name" value="METHIONYL-TRNA SYNTHETASE"/>
    <property type="match status" value="1"/>
</dbReference>
<dbReference type="Gene3D" id="1.10.730.10">
    <property type="entry name" value="Isoleucyl-tRNA Synthetase, Domain 1"/>
    <property type="match status" value="1"/>
</dbReference>
<proteinExistence type="inferred from homology"/>
<feature type="domain" description="Methionyl-tRNA synthetase anticodon-binding" evidence="12">
    <location>
        <begin position="409"/>
        <end position="514"/>
    </location>
</feature>
<dbReference type="InterPro" id="IPR015413">
    <property type="entry name" value="Methionyl/Leucyl_tRNA_Synth"/>
</dbReference>
<evidence type="ECO:0000313" key="13">
    <source>
        <dbReference type="EMBL" id="RKP13154.1"/>
    </source>
</evidence>
<keyword evidence="3 10" id="KW-0436">Ligase</keyword>
<dbReference type="EMBL" id="KZ988094">
    <property type="protein sequence ID" value="RKP13154.1"/>
    <property type="molecule type" value="Genomic_DNA"/>
</dbReference>
<dbReference type="PRINTS" id="PR01041">
    <property type="entry name" value="TRNASYNTHMET"/>
</dbReference>
<organism evidence="13 14">
    <name type="scientific">Piptocephalis cylindrospora</name>
    <dbReference type="NCBI Taxonomy" id="1907219"/>
    <lineage>
        <taxon>Eukaryota</taxon>
        <taxon>Fungi</taxon>
        <taxon>Fungi incertae sedis</taxon>
        <taxon>Zoopagomycota</taxon>
        <taxon>Zoopagomycotina</taxon>
        <taxon>Zoopagomycetes</taxon>
        <taxon>Zoopagales</taxon>
        <taxon>Piptocephalidaceae</taxon>
        <taxon>Piptocephalis</taxon>
    </lineage>
</organism>
<dbReference type="InterPro" id="IPR041872">
    <property type="entry name" value="Anticodon_Met"/>
</dbReference>
<dbReference type="Gene3D" id="3.40.50.620">
    <property type="entry name" value="HUPs"/>
    <property type="match status" value="1"/>
</dbReference>
<dbReference type="GO" id="GO:0005524">
    <property type="term" value="F:ATP binding"/>
    <property type="evidence" value="ECO:0007669"/>
    <property type="project" value="UniProtKB-KW"/>
</dbReference>
<feature type="domain" description="Methionyl/Leucyl tRNA synthetase" evidence="11">
    <location>
        <begin position="12"/>
        <end position="379"/>
    </location>
</feature>
<dbReference type="CDD" id="cd00814">
    <property type="entry name" value="MetRS_core"/>
    <property type="match status" value="1"/>
</dbReference>
<evidence type="ECO:0000256" key="1">
    <source>
        <dbReference type="ARBA" id="ARBA00005594"/>
    </source>
</evidence>
<dbReference type="InterPro" id="IPR033911">
    <property type="entry name" value="MetRS_core"/>
</dbReference>
<keyword evidence="4 10" id="KW-0547">Nucleotide-binding</keyword>
<dbReference type="InterPro" id="IPR014758">
    <property type="entry name" value="Met-tRNA_synth"/>
</dbReference>
<dbReference type="Proteomes" id="UP000267251">
    <property type="component" value="Unassembled WGS sequence"/>
</dbReference>
<dbReference type="InterPro" id="IPR014729">
    <property type="entry name" value="Rossmann-like_a/b/a_fold"/>
</dbReference>
<dbReference type="InterPro" id="IPR023457">
    <property type="entry name" value="Met-tRNA_synth_2"/>
</dbReference>
<accession>A0A4P9Y392</accession>
<dbReference type="GO" id="GO:0005739">
    <property type="term" value="C:mitochondrion"/>
    <property type="evidence" value="ECO:0007669"/>
    <property type="project" value="UniProtKB-ARBA"/>
</dbReference>
<evidence type="ECO:0000259" key="12">
    <source>
        <dbReference type="Pfam" id="PF19303"/>
    </source>
</evidence>
<gene>
    <name evidence="13" type="ORF">BJ684DRAFT_22870</name>
</gene>
<reference evidence="14" key="1">
    <citation type="journal article" date="2018" name="Nat. Microbiol.">
        <title>Leveraging single-cell genomics to expand the fungal tree of life.</title>
        <authorList>
            <person name="Ahrendt S.R."/>
            <person name="Quandt C.A."/>
            <person name="Ciobanu D."/>
            <person name="Clum A."/>
            <person name="Salamov A."/>
            <person name="Andreopoulos B."/>
            <person name="Cheng J.F."/>
            <person name="Woyke T."/>
            <person name="Pelin A."/>
            <person name="Henrissat B."/>
            <person name="Reynolds N.K."/>
            <person name="Benny G.L."/>
            <person name="Smith M.E."/>
            <person name="James T.Y."/>
            <person name="Grigoriev I.V."/>
        </authorList>
    </citation>
    <scope>NUCLEOTIDE SEQUENCE [LARGE SCALE GENOMIC DNA]</scope>
</reference>
<dbReference type="AlphaFoldDB" id="A0A4P9Y392"/>
<name>A0A4P9Y392_9FUNG</name>
<keyword evidence="6 10" id="KW-0648">Protein biosynthesis</keyword>
<dbReference type="SUPFAM" id="SSF52374">
    <property type="entry name" value="Nucleotidylyl transferase"/>
    <property type="match status" value="1"/>
</dbReference>
<evidence type="ECO:0000313" key="14">
    <source>
        <dbReference type="Proteomes" id="UP000267251"/>
    </source>
</evidence>
<dbReference type="NCBIfam" id="TIGR00398">
    <property type="entry name" value="metG"/>
    <property type="match status" value="1"/>
</dbReference>
<evidence type="ECO:0000256" key="4">
    <source>
        <dbReference type="ARBA" id="ARBA00022741"/>
    </source>
</evidence>
<dbReference type="GO" id="GO:0004825">
    <property type="term" value="F:methionine-tRNA ligase activity"/>
    <property type="evidence" value="ECO:0007669"/>
    <property type="project" value="UniProtKB-EC"/>
</dbReference>
<dbReference type="OrthoDB" id="24670at2759"/>
<dbReference type="Pfam" id="PF09334">
    <property type="entry name" value="tRNA-synt_1g"/>
    <property type="match status" value="1"/>
</dbReference>
<evidence type="ECO:0000256" key="7">
    <source>
        <dbReference type="ARBA" id="ARBA00023146"/>
    </source>
</evidence>
<dbReference type="Gene3D" id="2.170.220.10">
    <property type="match status" value="1"/>
</dbReference>
<comment type="catalytic activity">
    <reaction evidence="8">
        <text>tRNA(Met) + L-methionine + ATP = L-methionyl-tRNA(Met) + AMP + diphosphate</text>
        <dbReference type="Rhea" id="RHEA:13481"/>
        <dbReference type="Rhea" id="RHEA-COMP:9667"/>
        <dbReference type="Rhea" id="RHEA-COMP:9698"/>
        <dbReference type="ChEBI" id="CHEBI:30616"/>
        <dbReference type="ChEBI" id="CHEBI:33019"/>
        <dbReference type="ChEBI" id="CHEBI:57844"/>
        <dbReference type="ChEBI" id="CHEBI:78442"/>
        <dbReference type="ChEBI" id="CHEBI:78530"/>
        <dbReference type="ChEBI" id="CHEBI:456215"/>
        <dbReference type="EC" id="6.1.1.10"/>
    </reaction>
</comment>
<keyword evidence="14" id="KW-1185">Reference proteome</keyword>
<evidence type="ECO:0000256" key="2">
    <source>
        <dbReference type="ARBA" id="ARBA00012838"/>
    </source>
</evidence>
<dbReference type="SUPFAM" id="SSF47323">
    <property type="entry name" value="Anticodon-binding domain of a subclass of class I aminoacyl-tRNA synthetases"/>
    <property type="match status" value="1"/>
</dbReference>
<keyword evidence="5 10" id="KW-0067">ATP-binding</keyword>
<evidence type="ECO:0000256" key="9">
    <source>
        <dbReference type="ARBA" id="ARBA00068817"/>
    </source>
</evidence>
<sequence>MGAPLFTFVFAYVTTPIFYVNAAPHIGHLYSMVLADTFHRYWKLRDMDSIFATGTDEHGLKIQQAAAKQGKTPQVLCEEVSGTFKDLANAGNVQYTDFIRTTEPRHKVAVQTLWTQLLDQGYIYKGHHEGWYSVSDEAFYAENQVVQGADPVTKEPCKVSMETGSRVEWNSEENYKFRLSTMAPLVQNWLRDNPGVIQPVERYNEVLASLSTPTSDLSVSRPAHRLGWGIPVPNDPSHTIYVWMDALTNYLTVTGYPQVDPRDPGYKGHWPAHTHLVGKDIIRFHSVYWPAFLMAAGLPLPKRILAHAHWTMDKAKMSKSRGNVADPYQFLQDLGQDGARFYLVRDGGMTNDADYSMEMALRRYKKELAGQLGNLLTRSTSPALNPTGTVPQALYVMEEGNGQEPKGLREKDRALYTSISQLPSQYEKHMEEGHAGKAVAAVFDMLSEANRHFSDHAPWKLKETPEQVVLRSHVVWWAMEACRTAGILLQPVMPERASRLLDLLSIPPSQRYWKDLGMGKGWRRDDGAPEGDQGLVTLPPSEVLFPSRKK</sequence>
<dbReference type="EC" id="6.1.1.10" evidence="2"/>
<evidence type="ECO:0000256" key="3">
    <source>
        <dbReference type="ARBA" id="ARBA00022598"/>
    </source>
</evidence>
<dbReference type="Pfam" id="PF19303">
    <property type="entry name" value="Anticodon_3"/>
    <property type="match status" value="1"/>
</dbReference>
<evidence type="ECO:0000256" key="8">
    <source>
        <dbReference type="ARBA" id="ARBA00047364"/>
    </source>
</evidence>
<evidence type="ECO:0000256" key="6">
    <source>
        <dbReference type="ARBA" id="ARBA00022917"/>
    </source>
</evidence>